<dbReference type="FunFam" id="3.30.420.10:FF:000045">
    <property type="entry name" value="3'-5' exonuclease DinG"/>
    <property type="match status" value="1"/>
</dbReference>
<feature type="domain" description="GIY-YIG" evidence="3">
    <location>
        <begin position="195"/>
        <end position="271"/>
    </location>
</feature>
<name>A0A366B0X2_9FLAO</name>
<dbReference type="InterPro" id="IPR012337">
    <property type="entry name" value="RNaseH-like_sf"/>
</dbReference>
<dbReference type="InterPro" id="IPR036397">
    <property type="entry name" value="RNaseH_sf"/>
</dbReference>
<dbReference type="InterPro" id="IPR047296">
    <property type="entry name" value="GIY-YIG_UvrC_Cho"/>
</dbReference>
<dbReference type="NCBIfam" id="TIGR00573">
    <property type="entry name" value="dnaq"/>
    <property type="match status" value="1"/>
</dbReference>
<dbReference type="SMART" id="SM00479">
    <property type="entry name" value="EXOIII"/>
    <property type="match status" value="1"/>
</dbReference>
<dbReference type="PANTHER" id="PTHR30231">
    <property type="entry name" value="DNA POLYMERASE III SUBUNIT EPSILON"/>
    <property type="match status" value="1"/>
</dbReference>
<dbReference type="GO" id="GO:0008408">
    <property type="term" value="F:3'-5' exonuclease activity"/>
    <property type="evidence" value="ECO:0007669"/>
    <property type="project" value="TreeGrafter"/>
</dbReference>
<dbReference type="CDD" id="cd06127">
    <property type="entry name" value="DEDDh"/>
    <property type="match status" value="1"/>
</dbReference>
<gene>
    <name evidence="4" type="ORF">DR980_07025</name>
</gene>
<dbReference type="GO" id="GO:0005829">
    <property type="term" value="C:cytosol"/>
    <property type="evidence" value="ECO:0007669"/>
    <property type="project" value="TreeGrafter"/>
</dbReference>
<dbReference type="CDD" id="cd10434">
    <property type="entry name" value="GIY-YIG_UvrC_Cho"/>
    <property type="match status" value="1"/>
</dbReference>
<proteinExistence type="predicted"/>
<evidence type="ECO:0000259" key="3">
    <source>
        <dbReference type="PROSITE" id="PS50164"/>
    </source>
</evidence>
<dbReference type="Gene3D" id="3.40.1440.10">
    <property type="entry name" value="GIY-YIG endonuclease"/>
    <property type="match status" value="1"/>
</dbReference>
<dbReference type="SMART" id="SM00465">
    <property type="entry name" value="GIYc"/>
    <property type="match status" value="1"/>
</dbReference>
<keyword evidence="4" id="KW-0378">Hydrolase</keyword>
<accession>A0A366B0X2</accession>
<evidence type="ECO:0000313" key="5">
    <source>
        <dbReference type="Proteomes" id="UP000253676"/>
    </source>
</evidence>
<dbReference type="Pfam" id="PF01541">
    <property type="entry name" value="GIY-YIG"/>
    <property type="match status" value="1"/>
</dbReference>
<dbReference type="Proteomes" id="UP000253676">
    <property type="component" value="Unassembled WGS sequence"/>
</dbReference>
<keyword evidence="4" id="KW-0269">Exonuclease</keyword>
<protein>
    <submittedName>
        <fullName evidence="4">Exonuclease</fullName>
    </submittedName>
</protein>
<organism evidence="4 5">
    <name type="scientific">Flavobacterium psychrolimnae</name>
    <dbReference type="NCBI Taxonomy" id="249351"/>
    <lineage>
        <taxon>Bacteria</taxon>
        <taxon>Pseudomonadati</taxon>
        <taxon>Bacteroidota</taxon>
        <taxon>Flavobacteriia</taxon>
        <taxon>Flavobacteriales</taxon>
        <taxon>Flavobacteriaceae</taxon>
        <taxon>Flavobacterium</taxon>
    </lineage>
</organism>
<comment type="caution">
    <text evidence="4">The sequence shown here is derived from an EMBL/GenBank/DDBJ whole genome shotgun (WGS) entry which is preliminary data.</text>
</comment>
<dbReference type="SUPFAM" id="SSF53098">
    <property type="entry name" value="Ribonuclease H-like"/>
    <property type="match status" value="1"/>
</dbReference>
<comment type="function">
    <text evidence="1">DNA polymerase III is a complex, multichain enzyme responsible for most of the replicative synthesis in bacteria. The epsilon subunit contain the editing function and is a proofreading 3'-5' exonuclease.</text>
</comment>
<dbReference type="GO" id="GO:0003887">
    <property type="term" value="F:DNA-directed DNA polymerase activity"/>
    <property type="evidence" value="ECO:0007669"/>
    <property type="project" value="InterPro"/>
</dbReference>
<evidence type="ECO:0000256" key="1">
    <source>
        <dbReference type="ARBA" id="ARBA00025483"/>
    </source>
</evidence>
<dbReference type="Pfam" id="PF00929">
    <property type="entry name" value="RNase_T"/>
    <property type="match status" value="1"/>
</dbReference>
<dbReference type="PROSITE" id="PS50164">
    <property type="entry name" value="GIY_YIG"/>
    <property type="match status" value="1"/>
</dbReference>
<dbReference type="OrthoDB" id="9803913at2"/>
<reference evidence="4 5" key="1">
    <citation type="submission" date="2018-07" db="EMBL/GenBank/DDBJ databases">
        <title>Complete genome sequence of Flavobacterium psychrolimnae LMG 22018.</title>
        <authorList>
            <person name="Kim D.-U."/>
        </authorList>
    </citation>
    <scope>NUCLEOTIDE SEQUENCE [LARGE SCALE GENOMIC DNA]</scope>
    <source>
        <strain evidence="4 5">LMG 22018</strain>
    </source>
</reference>
<dbReference type="InterPro" id="IPR013520">
    <property type="entry name" value="Ribonucl_H"/>
</dbReference>
<keyword evidence="5" id="KW-1185">Reference proteome</keyword>
<dbReference type="GO" id="GO:0045004">
    <property type="term" value="P:DNA replication proofreading"/>
    <property type="evidence" value="ECO:0007669"/>
    <property type="project" value="TreeGrafter"/>
</dbReference>
<keyword evidence="4" id="KW-0540">Nuclease</keyword>
<dbReference type="EMBL" id="QNUX01000005">
    <property type="protein sequence ID" value="RBN50646.1"/>
    <property type="molecule type" value="Genomic_DNA"/>
</dbReference>
<dbReference type="AlphaFoldDB" id="A0A366B0X2"/>
<dbReference type="RefSeq" id="WP_113634518.1">
    <property type="nucleotide sequence ID" value="NZ_QNUX01000005.1"/>
</dbReference>
<dbReference type="InterPro" id="IPR006054">
    <property type="entry name" value="DnaQ"/>
</dbReference>
<sequence>MYAILDIETTGGQFNEEGITEIAIYKFDGHEIVDQFISLVNPEIPIQPFVVKLTGINNAMLQSAPKFFEVAKRIIEMTKDCIVVAHNASFDYRILRTEFRRLGYDFEAQTLCTVELSKKLLPEQPSHSLGKLVRALGIPMADRHRASGDALATVKLFKILLEKDLEKEIVKDFIKLEIEKGIAPKLLDIVAKLPAKTGVYYIHNEKGNLVYIGKSRNIKKRINQHFTGTSTKCKKIQAEVFTVTYDETGSELIALLKESEEIKINKPIYNRAQRKSIFQLALYAEKDKNGYINLKLQKADGRKKEITSFTSLQEGKNALFRITSHYNLCQKLTGLYHTKTNCFQYSIKECDGACIGMVSPEEYNARVLSFIEKNSFENQNMVLIDKGRTISERSAVLIENGIYKGYAFYDLNYQINNIEILRNIIIPMQNNRDTKNIIQGHIRKNKTLKTLKF</sequence>
<dbReference type="SUPFAM" id="SSF82771">
    <property type="entry name" value="GIY-YIG endonuclease"/>
    <property type="match status" value="1"/>
</dbReference>
<evidence type="ECO:0000313" key="4">
    <source>
        <dbReference type="EMBL" id="RBN50646.1"/>
    </source>
</evidence>
<dbReference type="GO" id="GO:0006289">
    <property type="term" value="P:nucleotide-excision repair"/>
    <property type="evidence" value="ECO:0007669"/>
    <property type="project" value="InterPro"/>
</dbReference>
<dbReference type="InterPro" id="IPR000305">
    <property type="entry name" value="GIY-YIG_endonuc"/>
</dbReference>
<dbReference type="PANTHER" id="PTHR30231:SF37">
    <property type="entry name" value="EXODEOXYRIBONUCLEASE 10"/>
    <property type="match status" value="1"/>
</dbReference>
<dbReference type="InterPro" id="IPR035901">
    <property type="entry name" value="GIY-YIG_endonuc_sf"/>
</dbReference>
<dbReference type="GO" id="GO:0003677">
    <property type="term" value="F:DNA binding"/>
    <property type="evidence" value="ECO:0007669"/>
    <property type="project" value="InterPro"/>
</dbReference>
<dbReference type="Gene3D" id="3.30.420.10">
    <property type="entry name" value="Ribonuclease H-like superfamily/Ribonuclease H"/>
    <property type="match status" value="1"/>
</dbReference>
<evidence type="ECO:0000256" key="2">
    <source>
        <dbReference type="ARBA" id="ARBA00026073"/>
    </source>
</evidence>
<comment type="subunit">
    <text evidence="2">DNA polymerase III contains a core (composed of alpha, epsilon and theta chains) that associates with a tau subunit. This core dimerizes to form the POLIII' complex. PolIII' associates with the gamma complex (composed of gamma, delta, delta', psi and chi chains) and with the beta chain to form the complete DNA polymerase III complex.</text>
</comment>